<dbReference type="KEGG" id="cheb:HH215_15110"/>
<dbReference type="AlphaFoldDB" id="A0A7Z2VK58"/>
<evidence type="ECO:0000313" key="1">
    <source>
        <dbReference type="EMBL" id="QJD84374.1"/>
    </source>
</evidence>
<proteinExistence type="predicted"/>
<keyword evidence="2" id="KW-1185">Reference proteome</keyword>
<dbReference type="EMBL" id="CP051680">
    <property type="protein sequence ID" value="QJD84374.1"/>
    <property type="molecule type" value="Genomic_DNA"/>
</dbReference>
<organism evidence="1 2">
    <name type="scientific">Cohnella herbarum</name>
    <dbReference type="NCBI Taxonomy" id="2728023"/>
    <lineage>
        <taxon>Bacteria</taxon>
        <taxon>Bacillati</taxon>
        <taxon>Bacillota</taxon>
        <taxon>Bacilli</taxon>
        <taxon>Bacillales</taxon>
        <taxon>Paenibacillaceae</taxon>
        <taxon>Cohnella</taxon>
    </lineage>
</organism>
<sequence length="680" mass="76025">MNRLYANVKAAKGFSNAILCMVVLFASMGLGLTIGSGTLNAEGKANVRTDISFDYDSRTDSKQWIPRATITSGDFSNGNITVDKYSFPEFALEAPAKGELSDNCGFKKNNVHWVQTSKGDKVYWADCYSVKASSSSIGFMKIVSRLYEFDVATKQIKLVKEAPDRFIDFYPSFGGYSIYKKDYYNDQVGTDRFHIYSIATNKLVKKVHSVNGEGSENAIMNRYNRAPAPGALIVIELTQTKVEPGSDKFYSKLGNMYYIERTLELFKDGKSKELVFNKNQASREWEKKVGVLLYAKYYDSKKKQWFVGYSTNNGKSFTSISQTGMDATAAFSPNNKYVIVTEVPLNRNKRSKTVDYSTTIVDAATGKTLRKLPIFGSNNFYHTFYWKYGDEMVGVYFFDYKGSKDGYLNLSSGKFTLASDYAERWKVSKNSGSFADLLSPETPPRLILDGKPVSFEEQGPFLAADGQWYVGVSDFAEAVKARMTESRGIVTLSNGAESIKLKSDALISLNGLVYAPVNELTAGFGIVAAFDHGLPGENGKRQLFLYSNRMNQEQFLATYPEAVRVNNQAFYRSIGGNQVERVTGAKTEGYATYGIYNELYFTFKDGKLISIDNGLYPSATMKGLQNYEDKFNSVIQAYGAAKSIKSGSGEILVYPSKDHMKVFYFVGKELQRVFYVPIEK</sequence>
<gene>
    <name evidence="1" type="ORF">HH215_15110</name>
</gene>
<evidence type="ECO:0000313" key="2">
    <source>
        <dbReference type="Proteomes" id="UP000502248"/>
    </source>
</evidence>
<protein>
    <submittedName>
        <fullName evidence="1">Uncharacterized protein</fullName>
    </submittedName>
</protein>
<dbReference type="RefSeq" id="WP_169280658.1">
    <property type="nucleotide sequence ID" value="NZ_CP051680.1"/>
</dbReference>
<dbReference type="Proteomes" id="UP000502248">
    <property type="component" value="Chromosome"/>
</dbReference>
<name>A0A7Z2VK58_9BACL</name>
<reference evidence="1 2" key="1">
    <citation type="submission" date="2020-04" db="EMBL/GenBank/DDBJ databases">
        <title>Genome sequencing of novel species.</title>
        <authorList>
            <person name="Heo J."/>
            <person name="Kim S.-J."/>
            <person name="Kim J.-S."/>
            <person name="Hong S.-B."/>
            <person name="Kwon S.-W."/>
        </authorList>
    </citation>
    <scope>NUCLEOTIDE SEQUENCE [LARGE SCALE GENOMIC DNA]</scope>
    <source>
        <strain evidence="1 2">MFER-1</strain>
    </source>
</reference>
<accession>A0A7Z2VK58</accession>